<reference evidence="3" key="1">
    <citation type="submission" date="2016-11" db="EMBL/GenBank/DDBJ databases">
        <authorList>
            <person name="Panda P."/>
            <person name="Visnovsky S."/>
            <person name="Pitman A."/>
        </authorList>
    </citation>
    <scope>NUCLEOTIDE SEQUENCE [LARGE SCALE GENOMIC DNA]</scope>
    <source>
        <strain evidence="3">ICMP 9972</strain>
    </source>
</reference>
<evidence type="ECO:0000313" key="2">
    <source>
        <dbReference type="EMBL" id="ONK01856.1"/>
    </source>
</evidence>
<sequence length="133" mass="15919">MKKNELISMLREKFPLFSQTNDDDDVYLLYGSFGSFFIDLINFLFLNKCDPRNYFYGNVEVIYENRELLDNEIENIFLFIDEVYLNSDCDVRDVLNTCVFEAMMGNDFSYNLARKFLSKETYNHYLEITKRVV</sequence>
<comment type="caution">
    <text evidence="2">The sequence shown here is derived from an EMBL/GenBank/DDBJ whole genome shotgun (WGS) entry which is preliminary data.</text>
</comment>
<protein>
    <submittedName>
        <fullName evidence="2">Uncharacterized protein</fullName>
    </submittedName>
</protein>
<accession>A0A1V2QZ23</accession>
<evidence type="ECO:0000313" key="3">
    <source>
        <dbReference type="Proteomes" id="UP000189286"/>
    </source>
</evidence>
<dbReference type="AlphaFoldDB" id="A0A1V2QZ23"/>
<feature type="transmembrane region" description="Helical" evidence="1">
    <location>
        <begin position="27"/>
        <end position="46"/>
    </location>
</feature>
<dbReference type="OrthoDB" id="6421905at2"/>
<evidence type="ECO:0000256" key="1">
    <source>
        <dbReference type="SAM" id="Phobius"/>
    </source>
</evidence>
<dbReference type="EMBL" id="MPUJ01000020">
    <property type="protein sequence ID" value="ONK01856.1"/>
    <property type="molecule type" value="Genomic_DNA"/>
</dbReference>
<keyword evidence="1" id="KW-1133">Transmembrane helix</keyword>
<proteinExistence type="predicted"/>
<gene>
    <name evidence="2" type="ORF">BSK71_19605</name>
</gene>
<keyword evidence="1" id="KW-0812">Transmembrane</keyword>
<dbReference type="RefSeq" id="WP_039361008.1">
    <property type="nucleotide sequence ID" value="NZ_JBIXLK010000017.1"/>
</dbReference>
<dbReference type="Proteomes" id="UP000189286">
    <property type="component" value="Unassembled WGS sequence"/>
</dbReference>
<keyword evidence="1" id="KW-0472">Membrane</keyword>
<organism evidence="2 3">
    <name type="scientific">Pectobacterium actinidiae</name>
    <dbReference type="NCBI Taxonomy" id="1507808"/>
    <lineage>
        <taxon>Bacteria</taxon>
        <taxon>Pseudomonadati</taxon>
        <taxon>Pseudomonadota</taxon>
        <taxon>Gammaproteobacteria</taxon>
        <taxon>Enterobacterales</taxon>
        <taxon>Pectobacteriaceae</taxon>
        <taxon>Pectobacterium</taxon>
    </lineage>
</organism>
<name>A0A1V2QZ23_9GAMM</name>